<dbReference type="PROSITE" id="PS50850">
    <property type="entry name" value="MFS"/>
    <property type="match status" value="1"/>
</dbReference>
<dbReference type="InterPro" id="IPR020846">
    <property type="entry name" value="MFS_dom"/>
</dbReference>
<dbReference type="SUPFAM" id="SSF103473">
    <property type="entry name" value="MFS general substrate transporter"/>
    <property type="match status" value="1"/>
</dbReference>
<dbReference type="Gene3D" id="1.20.1720.10">
    <property type="entry name" value="Multidrug resistance protein D"/>
    <property type="match status" value="1"/>
</dbReference>
<keyword evidence="2" id="KW-0813">Transport</keyword>
<sequence length="317" mass="35081">MMTSRRHFSKMTLLSVCFGLFMIQLDLTVVNVALKSIQDNLHADVAALQWVVDAYAILFSSLMLTTGDLGDIFGRRRIYTSGIVLFVLGSIACASAPSYVFLIVARSLQGIGAAAVLPNSLAILRNAFPDARLRARAIGWWAGVSGFAVVAGPTLGGWLVGTLGWRSVFWINVPVGVLGLWLTLGFVSESSHPMLDFQFFRQPIFTAANAVGFQRFHYHVGEACHSRDQWPVATGREDAGRRARPDQEADPLASLGNDLPQAGHILVWIVDTDGHRALPFWCSLWRFLPLNFNCYILRSTCLLEGDELAAEYRWCYI</sequence>
<keyword evidence="3 6" id="KW-0812">Transmembrane</keyword>
<evidence type="ECO:0000259" key="7">
    <source>
        <dbReference type="PROSITE" id="PS50850"/>
    </source>
</evidence>
<dbReference type="PANTHER" id="PTHR42718:SF9">
    <property type="entry name" value="MAJOR FACILITATOR SUPERFAMILY MULTIDRUG TRANSPORTER MFSC"/>
    <property type="match status" value="1"/>
</dbReference>
<evidence type="ECO:0000256" key="5">
    <source>
        <dbReference type="ARBA" id="ARBA00023136"/>
    </source>
</evidence>
<dbReference type="Proteomes" id="UP000755654">
    <property type="component" value="Unassembled WGS sequence"/>
</dbReference>
<evidence type="ECO:0000256" key="6">
    <source>
        <dbReference type="SAM" id="Phobius"/>
    </source>
</evidence>
<dbReference type="Pfam" id="PF07690">
    <property type="entry name" value="MFS_1"/>
    <property type="match status" value="1"/>
</dbReference>
<protein>
    <submittedName>
        <fullName evidence="8">MFS transporter</fullName>
    </submittedName>
</protein>
<dbReference type="PANTHER" id="PTHR42718">
    <property type="entry name" value="MAJOR FACILITATOR SUPERFAMILY MULTIDRUG TRANSPORTER MFSC"/>
    <property type="match status" value="1"/>
</dbReference>
<dbReference type="EMBL" id="JAAOMP010000177">
    <property type="protein sequence ID" value="MBU2761813.1"/>
    <property type="molecule type" value="Genomic_DNA"/>
</dbReference>
<keyword evidence="5 6" id="KW-0472">Membrane</keyword>
<dbReference type="InterPro" id="IPR036259">
    <property type="entry name" value="MFS_trans_sf"/>
</dbReference>
<gene>
    <name evidence="8" type="ORF">HAP95_16930</name>
</gene>
<evidence type="ECO:0000256" key="4">
    <source>
        <dbReference type="ARBA" id="ARBA00022989"/>
    </source>
</evidence>
<keyword evidence="9" id="KW-1185">Reference proteome</keyword>
<evidence type="ECO:0000256" key="1">
    <source>
        <dbReference type="ARBA" id="ARBA00004141"/>
    </source>
</evidence>
<comment type="subcellular location">
    <subcellularLocation>
        <location evidence="1">Membrane</location>
        <topology evidence="1">Multi-pass membrane protein</topology>
    </subcellularLocation>
</comment>
<organism evidence="8 9">
    <name type="scientific">Acidithiobacillus sulfurivorans</name>
    <dbReference type="NCBI Taxonomy" id="1958756"/>
    <lineage>
        <taxon>Bacteria</taxon>
        <taxon>Pseudomonadati</taxon>
        <taxon>Pseudomonadota</taxon>
        <taxon>Acidithiobacillia</taxon>
        <taxon>Acidithiobacillales</taxon>
        <taxon>Acidithiobacillaceae</taxon>
        <taxon>Acidithiobacillus</taxon>
    </lineage>
</organism>
<name>A0ABS6A2T0_9PROT</name>
<evidence type="ECO:0000256" key="3">
    <source>
        <dbReference type="ARBA" id="ARBA00022692"/>
    </source>
</evidence>
<reference evidence="8 9" key="1">
    <citation type="journal article" date="2021" name="ISME J.">
        <title>Genomic evolution of the class Acidithiobacillia: deep-branching Proteobacteria living in extreme acidic conditions.</title>
        <authorList>
            <person name="Moya-Beltran A."/>
            <person name="Beard S."/>
            <person name="Rojas-Villalobos C."/>
            <person name="Issotta F."/>
            <person name="Gallardo Y."/>
            <person name="Ulloa R."/>
            <person name="Giaveno A."/>
            <person name="Degli Esposti M."/>
            <person name="Johnson D.B."/>
            <person name="Quatrini R."/>
        </authorList>
    </citation>
    <scope>NUCLEOTIDE SEQUENCE [LARGE SCALE GENOMIC DNA]</scope>
    <source>
        <strain evidence="8 9">RW2</strain>
    </source>
</reference>
<comment type="caution">
    <text evidence="8">The sequence shown here is derived from an EMBL/GenBank/DDBJ whole genome shotgun (WGS) entry which is preliminary data.</text>
</comment>
<feature type="transmembrane region" description="Helical" evidence="6">
    <location>
        <begin position="167"/>
        <end position="187"/>
    </location>
</feature>
<feature type="transmembrane region" description="Helical" evidence="6">
    <location>
        <begin position="78"/>
        <end position="102"/>
    </location>
</feature>
<feature type="transmembrane region" description="Helical" evidence="6">
    <location>
        <begin position="45"/>
        <end position="66"/>
    </location>
</feature>
<feature type="domain" description="Major facilitator superfamily (MFS) profile" evidence="7">
    <location>
        <begin position="12"/>
        <end position="317"/>
    </location>
</feature>
<proteinExistence type="predicted"/>
<accession>A0ABS6A2T0</accession>
<evidence type="ECO:0000313" key="8">
    <source>
        <dbReference type="EMBL" id="MBU2761813.1"/>
    </source>
</evidence>
<dbReference type="CDD" id="cd17321">
    <property type="entry name" value="MFS_MMR_MDR_like"/>
    <property type="match status" value="1"/>
</dbReference>
<dbReference type="InterPro" id="IPR011701">
    <property type="entry name" value="MFS"/>
</dbReference>
<feature type="transmembrane region" description="Helical" evidence="6">
    <location>
        <begin position="140"/>
        <end position="161"/>
    </location>
</feature>
<evidence type="ECO:0000313" key="9">
    <source>
        <dbReference type="Proteomes" id="UP000755654"/>
    </source>
</evidence>
<keyword evidence="4 6" id="KW-1133">Transmembrane helix</keyword>
<evidence type="ECO:0000256" key="2">
    <source>
        <dbReference type="ARBA" id="ARBA00022448"/>
    </source>
</evidence>
<dbReference type="RefSeq" id="WP_215885286.1">
    <property type="nucleotide sequence ID" value="NZ_JAAOMP010000177.1"/>
</dbReference>